<proteinExistence type="predicted"/>
<evidence type="ECO:0000313" key="3">
    <source>
        <dbReference type="Proteomes" id="UP001500631"/>
    </source>
</evidence>
<dbReference type="PROSITE" id="PS51186">
    <property type="entry name" value="GNAT"/>
    <property type="match status" value="1"/>
</dbReference>
<dbReference type="PANTHER" id="PTHR13355:SF11">
    <property type="entry name" value="GLUCOSAMINE 6-PHOSPHATE N-ACETYLTRANSFERASE"/>
    <property type="match status" value="1"/>
</dbReference>
<dbReference type="Pfam" id="PF13673">
    <property type="entry name" value="Acetyltransf_10"/>
    <property type="match status" value="1"/>
</dbReference>
<dbReference type="InterPro" id="IPR016181">
    <property type="entry name" value="Acyl_CoA_acyltransferase"/>
</dbReference>
<name>A0ABP9MB76_9GAMM</name>
<protein>
    <submittedName>
        <fullName evidence="2">GNAT family N-acetyltransferase</fullName>
    </submittedName>
</protein>
<comment type="caution">
    <text evidence="2">The sequence shown here is derived from an EMBL/GenBank/DDBJ whole genome shotgun (WGS) entry which is preliminary data.</text>
</comment>
<dbReference type="Gene3D" id="3.40.630.30">
    <property type="match status" value="1"/>
</dbReference>
<dbReference type="RefSeq" id="WP_077925994.1">
    <property type="nucleotide sequence ID" value="NZ_BAABKE010000001.1"/>
</dbReference>
<gene>
    <name evidence="2" type="ORF">GCM10023338_01110</name>
</gene>
<dbReference type="InterPro" id="IPR039143">
    <property type="entry name" value="GNPNAT1-like"/>
</dbReference>
<reference evidence="3" key="1">
    <citation type="journal article" date="2019" name="Int. J. Syst. Evol. Microbiol.">
        <title>The Global Catalogue of Microorganisms (GCM) 10K type strain sequencing project: providing services to taxonomists for standard genome sequencing and annotation.</title>
        <authorList>
            <consortium name="The Broad Institute Genomics Platform"/>
            <consortium name="The Broad Institute Genome Sequencing Center for Infectious Disease"/>
            <person name="Wu L."/>
            <person name="Ma J."/>
        </authorList>
    </citation>
    <scope>NUCLEOTIDE SEQUENCE [LARGE SCALE GENOMIC DNA]</scope>
    <source>
        <strain evidence="3">JCM 18424</strain>
    </source>
</reference>
<dbReference type="CDD" id="cd04301">
    <property type="entry name" value="NAT_SF"/>
    <property type="match status" value="1"/>
</dbReference>
<accession>A0ABP9MB76</accession>
<keyword evidence="3" id="KW-1185">Reference proteome</keyword>
<dbReference type="InterPro" id="IPR000182">
    <property type="entry name" value="GNAT_dom"/>
</dbReference>
<dbReference type="Proteomes" id="UP001500631">
    <property type="component" value="Unassembled WGS sequence"/>
</dbReference>
<dbReference type="SUPFAM" id="SSF55729">
    <property type="entry name" value="Acyl-CoA N-acyltransferases (Nat)"/>
    <property type="match status" value="1"/>
</dbReference>
<feature type="domain" description="N-acetyltransferase" evidence="1">
    <location>
        <begin position="5"/>
        <end position="144"/>
    </location>
</feature>
<dbReference type="EMBL" id="BAABKE010000001">
    <property type="protein sequence ID" value="GAA5093702.1"/>
    <property type="molecule type" value="Genomic_DNA"/>
</dbReference>
<evidence type="ECO:0000313" key="2">
    <source>
        <dbReference type="EMBL" id="GAA5093702.1"/>
    </source>
</evidence>
<organism evidence="2 3">
    <name type="scientific">Wohlfahrtiimonas larvae</name>
    <dbReference type="NCBI Taxonomy" id="1157986"/>
    <lineage>
        <taxon>Bacteria</taxon>
        <taxon>Pseudomonadati</taxon>
        <taxon>Pseudomonadota</taxon>
        <taxon>Gammaproteobacteria</taxon>
        <taxon>Cardiobacteriales</taxon>
        <taxon>Ignatzschineriaceae</taxon>
        <taxon>Wohlfahrtiimonas</taxon>
    </lineage>
</organism>
<evidence type="ECO:0000259" key="1">
    <source>
        <dbReference type="PROSITE" id="PS51186"/>
    </source>
</evidence>
<dbReference type="PANTHER" id="PTHR13355">
    <property type="entry name" value="GLUCOSAMINE 6-PHOSPHATE N-ACETYLTRANSFERASE"/>
    <property type="match status" value="1"/>
</dbReference>
<sequence length="144" mass="16170">MIKSVVIEGEDFPVIQDAYHIRDLVFTQEQGYPAEIDVDDYDKIAWHCVLYDGKAPIATGRLIPKGDIGKIGRVAVLKSYRGQNLGLQLMQALMAQAEQLPFTKIELSAQAYAQVFYEKLGFSVVGDIYLEDGEPHIHMEKVLL</sequence>